<proteinExistence type="predicted"/>
<feature type="signal peptide" evidence="2">
    <location>
        <begin position="1"/>
        <end position="20"/>
    </location>
</feature>
<keyword evidence="6" id="KW-1185">Reference proteome</keyword>
<protein>
    <submittedName>
        <fullName evidence="5">DUF4139 domain-containing protein</fullName>
    </submittedName>
</protein>
<organism evidence="5">
    <name type="scientific">Gymnodinialimonas phycosphaerae</name>
    <dbReference type="NCBI Taxonomy" id="2841589"/>
    <lineage>
        <taxon>Bacteria</taxon>
        <taxon>Pseudomonadati</taxon>
        <taxon>Pseudomonadota</taxon>
        <taxon>Alphaproteobacteria</taxon>
        <taxon>Rhodobacterales</taxon>
        <taxon>Paracoccaceae</taxon>
        <taxon>Gymnodinialimonas</taxon>
    </lineage>
</organism>
<reference evidence="5 6" key="1">
    <citation type="submission" date="2021-07" db="EMBL/GenBank/DDBJ databases">
        <title>Karlodiniumbacter phycospheric gen. nov., sp. nov., a phycosphere bacterium isolated from karlodinium veneficum.</title>
        <authorList>
            <person name="Peng Y."/>
            <person name="Jiang L."/>
            <person name="Lee J."/>
        </authorList>
    </citation>
    <scope>NUCLEOTIDE SEQUENCE</scope>
    <source>
        <strain evidence="5 6">N5</strain>
    </source>
</reference>
<sequence length="565" mass="60424">MKRFLLTTALCASFPVAAQADDFLIRADLAEALVFANGAEMTRAGSVELPTGWHRLIVAMPDLYDARLPQMTGPDGTRLGVPQDLVNHPIAEGALDTPAQAEARAAVEAAEDALLSAQDALTEADATIRSIETQQTYVAAILRGGENGVAMPGDPTLVPQFLATLGAETARLAQERQAALVARRDQAEAVTEAQTDLTLATQALRELRPLGTQITAYAVNVEVAEAGVLAFELEYLTHAAGWSPAYELELDSDTGVLEMERFVVMRTGGEAVWNDVSVTFSTATPDRERRPSELASIPARIMDPAEAVPGGGSGLMPMGDTESRIGVVPQSLIAGAAMAPMVEPVVVVEDTGSLGAEFAGLSITYPYGERISVGPSGEVILPFDTVELETEMENRAVPRHDATAFLVAQVENTLGEPILPGEAVFFRDGALMGDGYLPLIAAGADVEMGFGPLDHLQLRWIDRSLAEGDRGLFTTSTTQVRALAFGVTNSGTEAAEVRVLYATPFAEQEDLELDLTLSPRPSEEDVDEARGVHAWNLEVDPGEEQIIEMTVEFEFPEGQVLDWRP</sequence>
<feature type="coiled-coil region" evidence="1">
    <location>
        <begin position="100"/>
        <end position="127"/>
    </location>
</feature>
<keyword evidence="2" id="KW-0732">Signal</keyword>
<dbReference type="RefSeq" id="WP_257893789.1">
    <property type="nucleotide sequence ID" value="NZ_JAIMBW010000001.1"/>
</dbReference>
<evidence type="ECO:0000313" key="4">
    <source>
        <dbReference type="EMBL" id="MBY4894189.1"/>
    </source>
</evidence>
<dbReference type="EMBL" id="JAIMBW010000001">
    <property type="protein sequence ID" value="MBY4894189.1"/>
    <property type="molecule type" value="Genomic_DNA"/>
</dbReference>
<dbReference type="InterPro" id="IPR011935">
    <property type="entry name" value="CHP02231"/>
</dbReference>
<gene>
    <name evidence="4" type="ORF">KUL25_15635</name>
    <name evidence="5" type="ORF">KUL25_15640</name>
</gene>
<name>A0A975TU90_9RHOB</name>
<dbReference type="EMBL" id="CP078073">
    <property type="protein sequence ID" value="QXL86869.1"/>
    <property type="molecule type" value="Genomic_DNA"/>
</dbReference>
<keyword evidence="1" id="KW-0175">Coiled coil</keyword>
<dbReference type="InterPro" id="IPR037291">
    <property type="entry name" value="DUF4139"/>
</dbReference>
<accession>A0A975TU90</accession>
<dbReference type="NCBIfam" id="TIGR02231">
    <property type="entry name" value="mucoidy inhibitor MuiA family protein"/>
    <property type="match status" value="1"/>
</dbReference>
<dbReference type="Pfam" id="PF13598">
    <property type="entry name" value="DUF4139"/>
    <property type="match status" value="1"/>
</dbReference>
<evidence type="ECO:0000313" key="5">
    <source>
        <dbReference type="EMBL" id="QXL86869.1"/>
    </source>
</evidence>
<evidence type="ECO:0000256" key="1">
    <source>
        <dbReference type="SAM" id="Coils"/>
    </source>
</evidence>
<dbReference type="Proteomes" id="UP000693972">
    <property type="component" value="Unassembled WGS sequence"/>
</dbReference>
<evidence type="ECO:0000259" key="3">
    <source>
        <dbReference type="Pfam" id="PF13598"/>
    </source>
</evidence>
<dbReference type="AlphaFoldDB" id="A0A975TU90"/>
<feature type="domain" description="DUF4139" evidence="3">
    <location>
        <begin position="232"/>
        <end position="557"/>
    </location>
</feature>
<evidence type="ECO:0000313" key="6">
    <source>
        <dbReference type="Proteomes" id="UP000693972"/>
    </source>
</evidence>
<dbReference type="PANTHER" id="PTHR31005:SF8">
    <property type="entry name" value="DUF4139 DOMAIN-CONTAINING PROTEIN"/>
    <property type="match status" value="1"/>
</dbReference>
<feature type="chain" id="PRO_5038090323" evidence="2">
    <location>
        <begin position="21"/>
        <end position="565"/>
    </location>
</feature>
<dbReference type="PANTHER" id="PTHR31005">
    <property type="entry name" value="DUF4139 DOMAIN-CONTAINING PROTEIN"/>
    <property type="match status" value="1"/>
</dbReference>
<evidence type="ECO:0000256" key="2">
    <source>
        <dbReference type="SAM" id="SignalP"/>
    </source>
</evidence>